<dbReference type="Pfam" id="PF13291">
    <property type="entry name" value="ACT_4"/>
    <property type="match status" value="1"/>
</dbReference>
<dbReference type="KEGG" id="rbc:BN938_1208"/>
<dbReference type="SUPFAM" id="SSF55021">
    <property type="entry name" value="ACT-like"/>
    <property type="match status" value="1"/>
</dbReference>
<dbReference type="InterPro" id="IPR004811">
    <property type="entry name" value="RelA/Spo_fam"/>
</dbReference>
<dbReference type="PATRIC" id="fig|1433126.3.peg.1200"/>
<dbReference type="OrthoDB" id="9805041at2"/>
<dbReference type="Gene3D" id="3.30.460.10">
    <property type="entry name" value="Beta Polymerase, domain 2"/>
    <property type="match status" value="1"/>
</dbReference>
<dbReference type="SUPFAM" id="SSF81301">
    <property type="entry name" value="Nucleotidyltransferase"/>
    <property type="match status" value="1"/>
</dbReference>
<dbReference type="CDD" id="cd05399">
    <property type="entry name" value="NT_Rel-Spo_like"/>
    <property type="match status" value="1"/>
</dbReference>
<dbReference type="InterPro" id="IPR004095">
    <property type="entry name" value="TGS"/>
</dbReference>
<protein>
    <submittedName>
        <fullName evidence="3">GTP pyrophosphokinaseppGpp synthetase I</fullName>
        <ecNumber evidence="3">2.7.6.5</ecNumber>
    </submittedName>
</protein>
<dbReference type="InterPro" id="IPR045865">
    <property type="entry name" value="ACT-like_dom_sf"/>
</dbReference>
<dbReference type="Pfam" id="PF13328">
    <property type="entry name" value="HD_4"/>
    <property type="match status" value="1"/>
</dbReference>
<sequence length="708" mass="80618">MKEFLVAIKQNYSEKSARAIVSALRRANFELRNEHRYDGSPMVMHSVAMARIVCTEIGLGRDSVIASLLHDVTRMGMITRAQIVEQYGEEVAVILGGMNSISAVDTKTSSLQVDNFRELIVSYSKDPRVILLKMADRLEVMRSLSIFPELKRNKKSWETIHLYAQIAHKLGLYNIKSEMEDLALKHLETKEYSHIERRLSETADERNRFIAEFVKPIQERLTKLGIKYHLKSRTKSIYSIWKKMKKQRVGFDEVFDIFAIRIIINCEAEFEKMQCWTAFSVVTDFYTHNPGRMRDWITIPKSTGYESLHATVVTKQGRWVEVQIRTERMDEQAEHGVAAHWRYKGVSDGGQSSEQWLESLRGVIENLSHSDPIDEQFDITLSTNEVFVFTPNGDLRKLPDGATVLDFAFDIHSNLGMVCTGAVVNGRKVSFRETLRSGDIVEIQSSKSQKPKLEWLKYVVTSKARGKIKQYLREEQASSLANLGREELERKLRNWKMNITIEDAVTALVKHYKLKTGLEVYSLIAEGKINLLDAKEIIKGEPQVVRSKPKKEKQHKDIQTDIIFDNSLKGLSYKLARCCNPIYGDDVFGFVTINSGITVHRTDCPNARRLEENFPYRKIAAKWGGAASAANFSAVLEIRGDDRPSLAGNITDVIGQQLKINIRSMAFNSHQGQFTGTVAIEVANTSIVDMVIYNLKKVDGVRKIERVK</sequence>
<dbReference type="NCBIfam" id="TIGR00691">
    <property type="entry name" value="spoT_relA"/>
    <property type="match status" value="1"/>
</dbReference>
<evidence type="ECO:0000313" key="4">
    <source>
        <dbReference type="Proteomes" id="UP000027616"/>
    </source>
</evidence>
<evidence type="ECO:0000259" key="2">
    <source>
        <dbReference type="PROSITE" id="PS51880"/>
    </source>
</evidence>
<dbReference type="InterPro" id="IPR012675">
    <property type="entry name" value="Beta-grasp_dom_sf"/>
</dbReference>
<dbReference type="GO" id="GO:0015969">
    <property type="term" value="P:guanosine tetraphosphate metabolic process"/>
    <property type="evidence" value="ECO:0007669"/>
    <property type="project" value="InterPro"/>
</dbReference>
<accession>A0A060R7Q1</accession>
<keyword evidence="4" id="KW-1185">Reference proteome</keyword>
<dbReference type="Proteomes" id="UP000027616">
    <property type="component" value="Chromosome I"/>
</dbReference>
<dbReference type="PANTHER" id="PTHR21262">
    <property type="entry name" value="GUANOSINE-3',5'-BIS DIPHOSPHATE 3'-PYROPHOSPHOHYDROLASE"/>
    <property type="match status" value="1"/>
</dbReference>
<dbReference type="HOGENOM" id="CLU_012300_3_2_10"/>
<comment type="similarity">
    <text evidence="1">Belongs to the relA/spoT family.</text>
</comment>
<dbReference type="Pfam" id="PF02824">
    <property type="entry name" value="TGS"/>
    <property type="match status" value="1"/>
</dbReference>
<keyword evidence="3" id="KW-0808">Transferase</keyword>
<dbReference type="Pfam" id="PF04607">
    <property type="entry name" value="RelA_SpoT"/>
    <property type="match status" value="1"/>
</dbReference>
<keyword evidence="3" id="KW-0418">Kinase</keyword>
<dbReference type="FunFam" id="3.10.20.30:FF:000002">
    <property type="entry name" value="GTP pyrophosphokinase (RelA/SpoT)"/>
    <property type="match status" value="1"/>
</dbReference>
<name>A0A060R7Q1_9BACT</name>
<evidence type="ECO:0000256" key="1">
    <source>
        <dbReference type="RuleBase" id="RU003847"/>
    </source>
</evidence>
<dbReference type="EC" id="2.7.6.5" evidence="3"/>
<dbReference type="Gene3D" id="1.10.3210.10">
    <property type="entry name" value="Hypothetical protein af1432"/>
    <property type="match status" value="1"/>
</dbReference>
<reference evidence="3 4" key="1">
    <citation type="journal article" date="2015" name="Genome Announc.">
        <title>Complete Genome Sequence of the Novel Leech Symbiont Mucinivorans hirudinis M3T.</title>
        <authorList>
            <person name="Nelson M.C."/>
            <person name="Bomar L."/>
            <person name="Graf J."/>
        </authorList>
    </citation>
    <scope>NUCLEOTIDE SEQUENCE [LARGE SCALE GENOMIC DNA]</scope>
    <source>
        <strain evidence="4">M3</strain>
    </source>
</reference>
<dbReference type="InterPro" id="IPR002912">
    <property type="entry name" value="ACT_dom"/>
</dbReference>
<proteinExistence type="inferred from homology"/>
<dbReference type="InterPro" id="IPR012676">
    <property type="entry name" value="TGS-like"/>
</dbReference>
<dbReference type="PROSITE" id="PS51880">
    <property type="entry name" value="TGS"/>
    <property type="match status" value="1"/>
</dbReference>
<dbReference type="GO" id="GO:0008728">
    <property type="term" value="F:GTP diphosphokinase activity"/>
    <property type="evidence" value="ECO:0007669"/>
    <property type="project" value="UniProtKB-EC"/>
</dbReference>
<dbReference type="PANTHER" id="PTHR21262:SF31">
    <property type="entry name" value="GTP PYROPHOSPHOKINASE"/>
    <property type="match status" value="1"/>
</dbReference>
<dbReference type="SMART" id="SM00954">
    <property type="entry name" value="RelA_SpoT"/>
    <property type="match status" value="1"/>
</dbReference>
<dbReference type="eggNOG" id="COG0317">
    <property type="taxonomic scope" value="Bacteria"/>
</dbReference>
<dbReference type="SUPFAM" id="SSF81271">
    <property type="entry name" value="TGS-like"/>
    <property type="match status" value="1"/>
</dbReference>
<gene>
    <name evidence="3" type="ORF">BN938_1208</name>
</gene>
<dbReference type="GO" id="GO:0005886">
    <property type="term" value="C:plasma membrane"/>
    <property type="evidence" value="ECO:0007669"/>
    <property type="project" value="TreeGrafter"/>
</dbReference>
<dbReference type="GO" id="GO:0016301">
    <property type="term" value="F:kinase activity"/>
    <property type="evidence" value="ECO:0007669"/>
    <property type="project" value="UniProtKB-KW"/>
</dbReference>
<dbReference type="EMBL" id="HG934468">
    <property type="protein sequence ID" value="CDN31302.1"/>
    <property type="molecule type" value="Genomic_DNA"/>
</dbReference>
<dbReference type="Gene3D" id="3.30.70.260">
    <property type="match status" value="1"/>
</dbReference>
<dbReference type="InterPro" id="IPR043519">
    <property type="entry name" value="NT_sf"/>
</dbReference>
<dbReference type="AlphaFoldDB" id="A0A060R7Q1"/>
<dbReference type="Gene3D" id="3.10.20.30">
    <property type="match status" value="1"/>
</dbReference>
<comment type="function">
    <text evidence="1">In eubacteria ppGpp (guanosine 3'-diphosphate 5'-diphosphate) is a mediator of the stringent response that coordinates a variety of cellular activities in response to changes in nutritional abundance.</text>
</comment>
<dbReference type="InterPro" id="IPR007685">
    <property type="entry name" value="RelA_SpoT"/>
</dbReference>
<feature type="domain" description="TGS" evidence="2">
    <location>
        <begin position="384"/>
        <end position="445"/>
    </location>
</feature>
<dbReference type="SUPFAM" id="SSF109604">
    <property type="entry name" value="HD-domain/PDEase-like"/>
    <property type="match status" value="1"/>
</dbReference>
<dbReference type="STRING" id="1433126.BN938_1208"/>
<organism evidence="3 4">
    <name type="scientific">Mucinivorans hirudinis</name>
    <dbReference type="NCBI Taxonomy" id="1433126"/>
    <lineage>
        <taxon>Bacteria</taxon>
        <taxon>Pseudomonadati</taxon>
        <taxon>Bacteroidota</taxon>
        <taxon>Bacteroidia</taxon>
        <taxon>Bacteroidales</taxon>
        <taxon>Rikenellaceae</taxon>
        <taxon>Mucinivorans</taxon>
    </lineage>
</organism>
<evidence type="ECO:0000313" key="3">
    <source>
        <dbReference type="EMBL" id="CDN31302.1"/>
    </source>
</evidence>